<sequence length="175" mass="18282">MKALFAAASVAALVSIAPAMAQAQTTGSGVYGTLGYSQTDGSGVDLGAIQGRVGYRANPWLGVEAEGALGVKDDDVTIGGTDVDVEMKHQAAAYVVGFAPVGANTDLIARFGYGTTKLKGKYNGIEVSDDGESWNYGLGAQHHFDGVNGVRVDWTRHDFDGGNADVWSVGYTRKF</sequence>
<dbReference type="HOGENOM" id="CLU_117501_1_0_5"/>
<keyword evidence="1 2" id="KW-0732">Signal</keyword>
<dbReference type="RefSeq" id="WP_012521928.1">
    <property type="nucleotide sequence ID" value="NC_011144.1"/>
</dbReference>
<dbReference type="Proteomes" id="UP000001868">
    <property type="component" value="Chromosome"/>
</dbReference>
<dbReference type="InterPro" id="IPR027385">
    <property type="entry name" value="Beta-barrel_OMP"/>
</dbReference>
<dbReference type="Gene3D" id="2.40.160.20">
    <property type="match status" value="1"/>
</dbReference>
<keyword evidence="5" id="KW-1185">Reference proteome</keyword>
<dbReference type="InterPro" id="IPR011250">
    <property type="entry name" value="OMP/PagP_B-barrel"/>
</dbReference>
<evidence type="ECO:0000313" key="4">
    <source>
        <dbReference type="EMBL" id="ACG77784.1"/>
    </source>
</evidence>
<feature type="domain" description="Outer membrane protein beta-barrel" evidence="3">
    <location>
        <begin position="10"/>
        <end position="175"/>
    </location>
</feature>
<dbReference type="Pfam" id="PF13505">
    <property type="entry name" value="OMP_b-brl"/>
    <property type="match status" value="1"/>
</dbReference>
<proteinExistence type="predicted"/>
<dbReference type="STRING" id="450851.PHZ_c1370"/>
<evidence type="ECO:0000313" key="5">
    <source>
        <dbReference type="Proteomes" id="UP000001868"/>
    </source>
</evidence>
<gene>
    <name evidence="4" type="ordered locus">PHZ_c1370</name>
</gene>
<dbReference type="KEGG" id="pzu:PHZ_c1370"/>
<dbReference type="SUPFAM" id="SSF56925">
    <property type="entry name" value="OMPA-like"/>
    <property type="match status" value="1"/>
</dbReference>
<dbReference type="eggNOG" id="COG3637">
    <property type="taxonomic scope" value="Bacteria"/>
</dbReference>
<reference evidence="4 5" key="1">
    <citation type="journal article" date="2008" name="BMC Genomics">
        <title>Complete genome of Phenylobacterium zucineum - a novel facultative intracellular bacterium isolated from human erythroleukemia cell line K562.</title>
        <authorList>
            <person name="Luo Y."/>
            <person name="Xu X."/>
            <person name="Ding Z."/>
            <person name="Liu Z."/>
            <person name="Zhang B."/>
            <person name="Yan Z."/>
            <person name="Sun J."/>
            <person name="Hu S."/>
            <person name="Hu X."/>
        </authorList>
    </citation>
    <scope>NUCLEOTIDE SEQUENCE [LARGE SCALE GENOMIC DNA]</scope>
    <source>
        <strain evidence="4 5">HLK1</strain>
    </source>
</reference>
<evidence type="ECO:0000256" key="1">
    <source>
        <dbReference type="ARBA" id="ARBA00022729"/>
    </source>
</evidence>
<evidence type="ECO:0000259" key="3">
    <source>
        <dbReference type="Pfam" id="PF13505"/>
    </source>
</evidence>
<dbReference type="OrthoDB" id="7173051at2"/>
<dbReference type="EMBL" id="CP000747">
    <property type="protein sequence ID" value="ACG77784.1"/>
    <property type="molecule type" value="Genomic_DNA"/>
</dbReference>
<protein>
    <recommendedName>
        <fullName evidence="3">Outer membrane protein beta-barrel domain-containing protein</fullName>
    </recommendedName>
</protein>
<organism evidence="4 5">
    <name type="scientific">Phenylobacterium zucineum (strain HLK1)</name>
    <dbReference type="NCBI Taxonomy" id="450851"/>
    <lineage>
        <taxon>Bacteria</taxon>
        <taxon>Pseudomonadati</taxon>
        <taxon>Pseudomonadota</taxon>
        <taxon>Alphaproteobacteria</taxon>
        <taxon>Caulobacterales</taxon>
        <taxon>Caulobacteraceae</taxon>
        <taxon>Phenylobacterium</taxon>
    </lineage>
</organism>
<accession>B4R9M0</accession>
<evidence type="ECO:0000256" key="2">
    <source>
        <dbReference type="SAM" id="SignalP"/>
    </source>
</evidence>
<name>B4R9M0_PHEZH</name>
<feature type="signal peptide" evidence="2">
    <location>
        <begin position="1"/>
        <end position="21"/>
    </location>
</feature>
<dbReference type="AlphaFoldDB" id="B4R9M0"/>
<feature type="chain" id="PRO_5002821862" description="Outer membrane protein beta-barrel domain-containing protein" evidence="2">
    <location>
        <begin position="22"/>
        <end position="175"/>
    </location>
</feature>